<sequence>MRRVFVFVLFIQYIICFTHNPFQSSNFGNNRYALTSEKSCRFGECQPVVDCAGRFTPEERVWNLCTFSRTEVGLCCKKLSHNDVLHHRTHDKTLTNGIPLCEKSFRSFGNDHLAGNTVAVRFPIFNVTNILAINRTTSGFFLYEHQAPKTEAVTTAKVAIENMIKAKKSTIIVEGDICEIENVEAASCDQNFSCDRESPFRNPRGICNNLKRPIFGSVFTPVQRILKNNYFDGFSMPRRANDGRDLPSARFVSTMSTNNLLRPNVRFTNLLMASGQFIDHDLVHVPVFSKEDGEGFDCCSALLGNNTLECFPISIPPNDLEFHPRTCLNFVRSLPAPDIDCRAGPNEQMNQITHWLDSSNIYGSTEEELIALRTFRKGLLTLDPENENLPPNINNDECLDPNNCFLAGDSRVNEQTALTSVHTLWARQHNKVATVLNSQNSTWTDEELFQVTRQIVNAQWQHVVYNEWLPIVLGPTTMQEFGLWTLRKGFSHDYRDDFDPRITNEFAAAAFRVGHTLIPSALRSYNILNAKPTGSLLLRNNFNNPKQLQTPGFLDEITFGMVIQNIEDFDNRISDEIQNHLFELNDEGLDLIAVNLQRGRDHGIPGYIFYLEICGSRKIKRFEDLKYNMALENINLLKRIYNNVKDIDLFIGMLLEVRSKDSLIGRTFLCIITDQFARLKRGDRFFYDLDGKSTGSFTLEQLNEIRKFSFSRLICDNTNIPRIQPFALENANHQYNIITSCDSPSIPSPQYTIWSSIGRRQLKY</sequence>
<keyword evidence="5" id="KW-0325">Glycoprotein</keyword>
<evidence type="ECO:0000313" key="8">
    <source>
        <dbReference type="EMBL" id="CDW25996.1"/>
    </source>
</evidence>
<keyword evidence="2" id="KW-0964">Secreted</keyword>
<dbReference type="SUPFAM" id="SSF48113">
    <property type="entry name" value="Heme-dependent peroxidases"/>
    <property type="match status" value="1"/>
</dbReference>
<evidence type="ECO:0000256" key="1">
    <source>
        <dbReference type="ARBA" id="ARBA00004613"/>
    </source>
</evidence>
<dbReference type="OrthoDB" id="823504at2759"/>
<evidence type="ECO:0000256" key="7">
    <source>
        <dbReference type="SAM" id="SignalP"/>
    </source>
</evidence>
<feature type="signal peptide" evidence="7">
    <location>
        <begin position="1"/>
        <end position="16"/>
    </location>
</feature>
<keyword evidence="3 8" id="KW-0560">Oxidoreductase</keyword>
<dbReference type="PANTHER" id="PTHR11475">
    <property type="entry name" value="OXIDASE/PEROXIDASE"/>
    <property type="match status" value="1"/>
</dbReference>
<evidence type="ECO:0000256" key="6">
    <source>
        <dbReference type="PIRSR" id="PIRSR619791-2"/>
    </source>
</evidence>
<feature type="chain" id="PRO_5005487840" evidence="7">
    <location>
        <begin position="17"/>
        <end position="764"/>
    </location>
</feature>
<keyword evidence="6" id="KW-0408">Iron</keyword>
<dbReference type="EMBL" id="HACA01008635">
    <property type="protein sequence ID" value="CDW25996.1"/>
    <property type="molecule type" value="Transcribed_RNA"/>
</dbReference>
<feature type="binding site" description="axial binding residue" evidence="6">
    <location>
        <position position="515"/>
    </location>
    <ligand>
        <name>heme b</name>
        <dbReference type="ChEBI" id="CHEBI:60344"/>
    </ligand>
    <ligandPart>
        <name>Fe</name>
        <dbReference type="ChEBI" id="CHEBI:18248"/>
    </ligandPart>
</feature>
<keyword evidence="4 7" id="KW-0732">Signal</keyword>
<dbReference type="CDD" id="cd09823">
    <property type="entry name" value="peroxinectin_like"/>
    <property type="match status" value="1"/>
</dbReference>
<dbReference type="InterPro" id="IPR010255">
    <property type="entry name" value="Haem_peroxidase_sf"/>
</dbReference>
<dbReference type="GO" id="GO:0005576">
    <property type="term" value="C:extracellular region"/>
    <property type="evidence" value="ECO:0007669"/>
    <property type="project" value="UniProtKB-SubCell"/>
</dbReference>
<dbReference type="Pfam" id="PF03098">
    <property type="entry name" value="An_peroxidase"/>
    <property type="match status" value="1"/>
</dbReference>
<dbReference type="Gene3D" id="1.10.640.10">
    <property type="entry name" value="Haem peroxidase domain superfamily, animal type"/>
    <property type="match status" value="1"/>
</dbReference>
<evidence type="ECO:0000256" key="5">
    <source>
        <dbReference type="ARBA" id="ARBA00023180"/>
    </source>
</evidence>
<dbReference type="AlphaFoldDB" id="A0A0K2TKG3"/>
<keyword evidence="3 8" id="KW-0575">Peroxidase</keyword>
<evidence type="ECO:0000256" key="2">
    <source>
        <dbReference type="ARBA" id="ARBA00022525"/>
    </source>
</evidence>
<evidence type="ECO:0000256" key="4">
    <source>
        <dbReference type="ARBA" id="ARBA00022729"/>
    </source>
</evidence>
<dbReference type="InterPro" id="IPR019791">
    <property type="entry name" value="Haem_peroxidase_animal"/>
</dbReference>
<keyword evidence="6" id="KW-0479">Metal-binding</keyword>
<proteinExistence type="predicted"/>
<dbReference type="GO" id="GO:0006979">
    <property type="term" value="P:response to oxidative stress"/>
    <property type="evidence" value="ECO:0007669"/>
    <property type="project" value="InterPro"/>
</dbReference>
<name>A0A0K2TKG3_LEPSM</name>
<reference evidence="8" key="1">
    <citation type="submission" date="2014-05" db="EMBL/GenBank/DDBJ databases">
        <authorList>
            <person name="Chronopoulou M."/>
        </authorList>
    </citation>
    <scope>NUCLEOTIDE SEQUENCE</scope>
    <source>
        <tissue evidence="8">Whole organism</tissue>
    </source>
</reference>
<evidence type="ECO:0000256" key="3">
    <source>
        <dbReference type="ARBA" id="ARBA00022559"/>
    </source>
</evidence>
<accession>A0A0K2TKG3</accession>
<dbReference type="PROSITE" id="PS50292">
    <property type="entry name" value="PEROXIDASE_3"/>
    <property type="match status" value="1"/>
</dbReference>
<keyword evidence="6" id="KW-0349">Heme</keyword>
<dbReference type="PRINTS" id="PR00457">
    <property type="entry name" value="ANPEROXIDASE"/>
</dbReference>
<dbReference type="PANTHER" id="PTHR11475:SF4">
    <property type="entry name" value="CHORION PEROXIDASE"/>
    <property type="match status" value="1"/>
</dbReference>
<comment type="subcellular location">
    <subcellularLocation>
        <location evidence="1">Secreted</location>
    </subcellularLocation>
</comment>
<dbReference type="GO" id="GO:0020037">
    <property type="term" value="F:heme binding"/>
    <property type="evidence" value="ECO:0007669"/>
    <property type="project" value="InterPro"/>
</dbReference>
<dbReference type="GO" id="GO:0046872">
    <property type="term" value="F:metal ion binding"/>
    <property type="evidence" value="ECO:0007669"/>
    <property type="project" value="UniProtKB-KW"/>
</dbReference>
<dbReference type="FunFam" id="1.10.640.10:FF:000003">
    <property type="entry name" value="chorion peroxidase"/>
    <property type="match status" value="1"/>
</dbReference>
<dbReference type="InterPro" id="IPR037120">
    <property type="entry name" value="Haem_peroxidase_sf_animal"/>
</dbReference>
<organism evidence="8">
    <name type="scientific">Lepeophtheirus salmonis</name>
    <name type="common">Salmon louse</name>
    <name type="synonym">Caligus salmonis</name>
    <dbReference type="NCBI Taxonomy" id="72036"/>
    <lineage>
        <taxon>Eukaryota</taxon>
        <taxon>Metazoa</taxon>
        <taxon>Ecdysozoa</taxon>
        <taxon>Arthropoda</taxon>
        <taxon>Crustacea</taxon>
        <taxon>Multicrustacea</taxon>
        <taxon>Hexanauplia</taxon>
        <taxon>Copepoda</taxon>
        <taxon>Siphonostomatoida</taxon>
        <taxon>Caligidae</taxon>
        <taxon>Lepeophtheirus</taxon>
    </lineage>
</organism>
<dbReference type="GO" id="GO:0004601">
    <property type="term" value="F:peroxidase activity"/>
    <property type="evidence" value="ECO:0007669"/>
    <property type="project" value="UniProtKB-KW"/>
</dbReference>
<protein>
    <submittedName>
        <fullName evidence="8">Chorion peroxidaselike [Acyrthosiphon pisum]</fullName>
    </submittedName>
</protein>